<evidence type="ECO:0000259" key="2">
    <source>
        <dbReference type="Pfam" id="PF04024"/>
    </source>
</evidence>
<reference evidence="3 4" key="1">
    <citation type="submission" date="2016-10" db="EMBL/GenBank/DDBJ databases">
        <authorList>
            <person name="Varghese N."/>
            <person name="Submissions S."/>
        </authorList>
    </citation>
    <scope>NUCLEOTIDE SEQUENCE [LARGE SCALE GENOMIC DNA]</scope>
    <source>
        <strain evidence="3 4">CGMCC 1.8499</strain>
    </source>
</reference>
<accession>A0ABY1GNH7</accession>
<dbReference type="Pfam" id="PF04024">
    <property type="entry name" value="PspC"/>
    <property type="match status" value="1"/>
</dbReference>
<dbReference type="Proteomes" id="UP000183805">
    <property type="component" value="Unassembled WGS sequence"/>
</dbReference>
<proteinExistence type="predicted"/>
<comment type="caution">
    <text evidence="3">The sequence shown here is derived from an EMBL/GenBank/DDBJ whole genome shotgun (WGS) entry which is preliminary data.</text>
</comment>
<sequence>MMNTYHTSSRWFRDLTNKKISGVCSGLAARLGFPVWSTRLLMIILFLHMPFIVGVGYLVAHCSLPVKGY</sequence>
<keyword evidence="4" id="KW-1185">Reference proteome</keyword>
<evidence type="ECO:0000313" key="3">
    <source>
        <dbReference type="EMBL" id="SFT95661.1"/>
    </source>
</evidence>
<keyword evidence="1" id="KW-0812">Transmembrane</keyword>
<feature type="transmembrane region" description="Helical" evidence="1">
    <location>
        <begin position="40"/>
        <end position="60"/>
    </location>
</feature>
<keyword evidence="1" id="KW-0472">Membrane</keyword>
<evidence type="ECO:0000256" key="1">
    <source>
        <dbReference type="SAM" id="Phobius"/>
    </source>
</evidence>
<keyword evidence="1" id="KW-1133">Transmembrane helix</keyword>
<protein>
    <submittedName>
        <fullName evidence="3">Phage shock protein C (PspC) family protein</fullName>
    </submittedName>
</protein>
<name>A0ABY1GNH7_9GAMM</name>
<evidence type="ECO:0000313" key="4">
    <source>
        <dbReference type="Proteomes" id="UP000183805"/>
    </source>
</evidence>
<gene>
    <name evidence="3" type="ORF">SAMN04487854_11954</name>
</gene>
<dbReference type="EMBL" id="FPAZ01000019">
    <property type="protein sequence ID" value="SFT95661.1"/>
    <property type="molecule type" value="Genomic_DNA"/>
</dbReference>
<feature type="domain" description="Phage shock protein PspC N-terminal" evidence="2">
    <location>
        <begin position="10"/>
        <end position="65"/>
    </location>
</feature>
<dbReference type="InterPro" id="IPR007168">
    <property type="entry name" value="Phageshock_PspC_N"/>
</dbReference>
<organism evidence="3 4">
    <name type="scientific">Pseudoalteromonas lipolytica</name>
    <dbReference type="NCBI Taxonomy" id="570156"/>
    <lineage>
        <taxon>Bacteria</taxon>
        <taxon>Pseudomonadati</taxon>
        <taxon>Pseudomonadota</taxon>
        <taxon>Gammaproteobacteria</taxon>
        <taxon>Alteromonadales</taxon>
        <taxon>Pseudoalteromonadaceae</taxon>
        <taxon>Pseudoalteromonas</taxon>
    </lineage>
</organism>